<keyword evidence="4" id="KW-1015">Disulfide bond</keyword>
<dbReference type="GO" id="GO:0004252">
    <property type="term" value="F:serine-type endopeptidase activity"/>
    <property type="evidence" value="ECO:0007669"/>
    <property type="project" value="InterPro"/>
</dbReference>
<organism evidence="7 8">
    <name type="scientific">Anopheles epiroticus</name>
    <dbReference type="NCBI Taxonomy" id="199890"/>
    <lineage>
        <taxon>Eukaryota</taxon>
        <taxon>Metazoa</taxon>
        <taxon>Ecdysozoa</taxon>
        <taxon>Arthropoda</taxon>
        <taxon>Hexapoda</taxon>
        <taxon>Insecta</taxon>
        <taxon>Pterygota</taxon>
        <taxon>Neoptera</taxon>
        <taxon>Endopterygota</taxon>
        <taxon>Diptera</taxon>
        <taxon>Nematocera</taxon>
        <taxon>Culicoidea</taxon>
        <taxon>Culicidae</taxon>
        <taxon>Anophelinae</taxon>
        <taxon>Anopheles</taxon>
    </lineage>
</organism>
<keyword evidence="1" id="KW-0645">Protease</keyword>
<dbReference type="InterPro" id="IPR001254">
    <property type="entry name" value="Trypsin_dom"/>
</dbReference>
<dbReference type="InterPro" id="IPR009003">
    <property type="entry name" value="Peptidase_S1_PA"/>
</dbReference>
<dbReference type="Gene3D" id="2.40.10.10">
    <property type="entry name" value="Trypsin-like serine proteases"/>
    <property type="match status" value="1"/>
</dbReference>
<evidence type="ECO:0000259" key="6">
    <source>
        <dbReference type="PROSITE" id="PS50240"/>
    </source>
</evidence>
<keyword evidence="3" id="KW-0720">Serine protease</keyword>
<dbReference type="PROSITE" id="PS50240">
    <property type="entry name" value="TRYPSIN_DOM"/>
    <property type="match status" value="1"/>
</dbReference>
<dbReference type="PANTHER" id="PTHR24276:SF96">
    <property type="entry name" value="PEPTIDASE S1 DOMAIN-CONTAINING PROTEIN"/>
    <property type="match status" value="1"/>
</dbReference>
<dbReference type="SMART" id="SM00020">
    <property type="entry name" value="Tryp_SPc"/>
    <property type="match status" value="1"/>
</dbReference>
<reference evidence="8" key="1">
    <citation type="submission" date="2013-03" db="EMBL/GenBank/DDBJ databases">
        <title>The Genome Sequence of Anopheles epiroticus epiroticus2.</title>
        <authorList>
            <consortium name="The Broad Institute Genomics Platform"/>
            <person name="Neafsey D.E."/>
            <person name="Howell P."/>
            <person name="Walker B."/>
            <person name="Young S.K."/>
            <person name="Zeng Q."/>
            <person name="Gargeya S."/>
            <person name="Fitzgerald M."/>
            <person name="Haas B."/>
            <person name="Abouelleil A."/>
            <person name="Allen A.W."/>
            <person name="Alvarado L."/>
            <person name="Arachchi H.M."/>
            <person name="Berlin A.M."/>
            <person name="Chapman S.B."/>
            <person name="Gainer-Dewar J."/>
            <person name="Goldberg J."/>
            <person name="Griggs A."/>
            <person name="Gujja S."/>
            <person name="Hansen M."/>
            <person name="Howarth C."/>
            <person name="Imamovic A."/>
            <person name="Ireland A."/>
            <person name="Larimer J."/>
            <person name="McCowan C."/>
            <person name="Murphy C."/>
            <person name="Pearson M."/>
            <person name="Poon T.W."/>
            <person name="Priest M."/>
            <person name="Roberts A."/>
            <person name="Saif S."/>
            <person name="Shea T."/>
            <person name="Sisk P."/>
            <person name="Sykes S."/>
            <person name="Wortman J."/>
            <person name="Nusbaum C."/>
            <person name="Birren B."/>
        </authorList>
    </citation>
    <scope>NUCLEOTIDE SEQUENCE [LARGE SCALE GENOMIC DNA]</scope>
    <source>
        <strain evidence="8">Epiroticus2</strain>
    </source>
</reference>
<protein>
    <recommendedName>
        <fullName evidence="6">Peptidase S1 domain-containing protein</fullName>
    </recommendedName>
</protein>
<evidence type="ECO:0000256" key="1">
    <source>
        <dbReference type="ARBA" id="ARBA00022670"/>
    </source>
</evidence>
<evidence type="ECO:0000256" key="2">
    <source>
        <dbReference type="ARBA" id="ARBA00022801"/>
    </source>
</evidence>
<dbReference type="GO" id="GO:0006508">
    <property type="term" value="P:proteolysis"/>
    <property type="evidence" value="ECO:0007669"/>
    <property type="project" value="UniProtKB-KW"/>
</dbReference>
<evidence type="ECO:0000256" key="4">
    <source>
        <dbReference type="ARBA" id="ARBA00023157"/>
    </source>
</evidence>
<dbReference type="Pfam" id="PF00089">
    <property type="entry name" value="Trypsin"/>
    <property type="match status" value="1"/>
</dbReference>
<keyword evidence="8" id="KW-1185">Reference proteome</keyword>
<dbReference type="STRING" id="199890.A0A182PPE6"/>
<dbReference type="InterPro" id="IPR050430">
    <property type="entry name" value="Peptidase_S1"/>
</dbReference>
<dbReference type="InterPro" id="IPR043504">
    <property type="entry name" value="Peptidase_S1_PA_chymotrypsin"/>
</dbReference>
<evidence type="ECO:0000256" key="3">
    <source>
        <dbReference type="ARBA" id="ARBA00022825"/>
    </source>
</evidence>
<reference evidence="7" key="2">
    <citation type="submission" date="2020-05" db="UniProtKB">
        <authorList>
            <consortium name="EnsemblMetazoa"/>
        </authorList>
    </citation>
    <scope>IDENTIFICATION</scope>
    <source>
        <strain evidence="7">Epiroticus2</strain>
    </source>
</reference>
<keyword evidence="2" id="KW-0378">Hydrolase</keyword>
<proteinExistence type="inferred from homology"/>
<dbReference type="VEuPathDB" id="VectorBase:AEPI008825"/>
<evidence type="ECO:0000313" key="8">
    <source>
        <dbReference type="Proteomes" id="UP000075885"/>
    </source>
</evidence>
<accession>A0A182PPE6</accession>
<dbReference type="AlphaFoldDB" id="A0A182PPE6"/>
<sequence>MDANIQEYPFVAAIAYAKQLKGNGAILSRDWILTSGGAVALLPDGEYDVLAGSNDFNKPAQWIRVWRILRHPEYVGWDYDIALVQAHGGIEFSQTVQPININPTFPETVDVTMLSYGANEHGTATLRKAPYTLISDNIDCIRLLREYKSKQIIWQRHGFCLIPPPGTERAQWSNDTGAPLVVGDQLFALFAYAEYEGVINGGSVAIRVTSFTDWIEKVIARWSY</sequence>
<feature type="domain" description="Peptidase S1" evidence="6">
    <location>
        <begin position="1"/>
        <end position="220"/>
    </location>
</feature>
<dbReference type="Proteomes" id="UP000075885">
    <property type="component" value="Unassembled WGS sequence"/>
</dbReference>
<comment type="similarity">
    <text evidence="5">Belongs to the peptidase S1 family. CLIP subfamily.</text>
</comment>
<evidence type="ECO:0000256" key="5">
    <source>
        <dbReference type="ARBA" id="ARBA00024195"/>
    </source>
</evidence>
<evidence type="ECO:0000313" key="7">
    <source>
        <dbReference type="EnsemblMetazoa" id="AEPI008825-PA"/>
    </source>
</evidence>
<dbReference type="PANTHER" id="PTHR24276">
    <property type="entry name" value="POLYSERASE-RELATED"/>
    <property type="match status" value="1"/>
</dbReference>
<dbReference type="EnsemblMetazoa" id="AEPI008825-RA">
    <property type="protein sequence ID" value="AEPI008825-PA"/>
    <property type="gene ID" value="AEPI008825"/>
</dbReference>
<name>A0A182PPE6_9DIPT</name>
<dbReference type="SUPFAM" id="SSF50494">
    <property type="entry name" value="Trypsin-like serine proteases"/>
    <property type="match status" value="1"/>
</dbReference>